<evidence type="ECO:0000313" key="3">
    <source>
        <dbReference type="Proteomes" id="UP000672602"/>
    </source>
</evidence>
<dbReference type="Proteomes" id="UP000672602">
    <property type="component" value="Unassembled WGS sequence"/>
</dbReference>
<dbReference type="RefSeq" id="WP_210681234.1">
    <property type="nucleotide sequence ID" value="NZ_JAGMWN010000002.1"/>
</dbReference>
<evidence type="ECO:0000313" key="2">
    <source>
        <dbReference type="EMBL" id="MBP5856673.1"/>
    </source>
</evidence>
<organism evidence="2 3">
    <name type="scientific">Marivibrio halodurans</name>
    <dbReference type="NCBI Taxonomy" id="2039722"/>
    <lineage>
        <taxon>Bacteria</taxon>
        <taxon>Pseudomonadati</taxon>
        <taxon>Pseudomonadota</taxon>
        <taxon>Alphaproteobacteria</taxon>
        <taxon>Rhodospirillales</taxon>
        <taxon>Rhodospirillaceae</taxon>
        <taxon>Marivibrio</taxon>
    </lineage>
</organism>
<keyword evidence="3" id="KW-1185">Reference proteome</keyword>
<dbReference type="PANTHER" id="PTHR43194:SF2">
    <property type="entry name" value="PEROXISOMAL MEMBRANE PROTEIN LPX1"/>
    <property type="match status" value="1"/>
</dbReference>
<keyword evidence="2" id="KW-0378">Hydrolase</keyword>
<dbReference type="InterPro" id="IPR000073">
    <property type="entry name" value="AB_hydrolase_1"/>
</dbReference>
<accession>A0A8J7SHV2</accession>
<dbReference type="Gene3D" id="3.40.50.1820">
    <property type="entry name" value="alpha/beta hydrolase"/>
    <property type="match status" value="1"/>
</dbReference>
<dbReference type="AlphaFoldDB" id="A0A8J7SHV2"/>
<protein>
    <submittedName>
        <fullName evidence="2">Alpha/beta fold hydrolase</fullName>
    </submittedName>
</protein>
<dbReference type="InterPro" id="IPR050228">
    <property type="entry name" value="Carboxylesterase_BioH"/>
</dbReference>
<dbReference type="PANTHER" id="PTHR43194">
    <property type="entry name" value="HYDROLASE ALPHA/BETA FOLD FAMILY"/>
    <property type="match status" value="1"/>
</dbReference>
<reference evidence="2" key="1">
    <citation type="submission" date="2021-04" db="EMBL/GenBank/DDBJ databases">
        <authorList>
            <person name="Zhang D.-C."/>
        </authorList>
    </citation>
    <scope>NUCLEOTIDE SEQUENCE</scope>
    <source>
        <strain evidence="2">CGMCC 1.15697</strain>
    </source>
</reference>
<dbReference type="InterPro" id="IPR029058">
    <property type="entry name" value="AB_hydrolase_fold"/>
</dbReference>
<dbReference type="SUPFAM" id="SSF53474">
    <property type="entry name" value="alpha/beta-Hydrolases"/>
    <property type="match status" value="1"/>
</dbReference>
<feature type="domain" description="AB hydrolase-1" evidence="1">
    <location>
        <begin position="28"/>
        <end position="258"/>
    </location>
</feature>
<evidence type="ECO:0000259" key="1">
    <source>
        <dbReference type="Pfam" id="PF12697"/>
    </source>
</evidence>
<proteinExistence type="predicted"/>
<sequence length="277" mass="29197">MPDAGGEIGLEVLRARSPEGMPAHETPLLFLHGAFAGAWCWSESFLPGFATQGWDCTAFSFRGHGESGGRSTLDEFGIADYVRDLSSVIADMDRPPILVGHSMGGFVAMRYLQEAGPARVAGLALLASVPPGGLWGASLSMMTFQPNLFYEISQIQGGHPSATNLRTLKTALFTPDTPDGAAAIYYARMNGESRRAVLELNSTARIDAAAIAGLVPTLVLGAEKDALIPPAYVRATGRALGSRADILPGIGHGMMLGRDAHVTAGRLARWLAECGFA</sequence>
<gene>
    <name evidence="2" type="ORF">KAJ83_06610</name>
</gene>
<name>A0A8J7SHV2_9PROT</name>
<dbReference type="GO" id="GO:0016787">
    <property type="term" value="F:hydrolase activity"/>
    <property type="evidence" value="ECO:0007669"/>
    <property type="project" value="UniProtKB-KW"/>
</dbReference>
<comment type="caution">
    <text evidence="2">The sequence shown here is derived from an EMBL/GenBank/DDBJ whole genome shotgun (WGS) entry which is preliminary data.</text>
</comment>
<dbReference type="EMBL" id="JAGMWN010000002">
    <property type="protein sequence ID" value="MBP5856673.1"/>
    <property type="molecule type" value="Genomic_DNA"/>
</dbReference>
<dbReference type="Pfam" id="PF12697">
    <property type="entry name" value="Abhydrolase_6"/>
    <property type="match status" value="1"/>
</dbReference>